<dbReference type="GO" id="GO:0016747">
    <property type="term" value="F:acyltransferase activity, transferring groups other than amino-acyl groups"/>
    <property type="evidence" value="ECO:0007669"/>
    <property type="project" value="InterPro"/>
</dbReference>
<dbReference type="PANTHER" id="PTHR43792">
    <property type="entry name" value="GNAT FAMILY, PUTATIVE (AFU_ORTHOLOGUE AFUA_3G00765)-RELATED-RELATED"/>
    <property type="match status" value="1"/>
</dbReference>
<dbReference type="SUPFAM" id="SSF55729">
    <property type="entry name" value="Acyl-CoA N-acyltransferases (Nat)"/>
    <property type="match status" value="1"/>
</dbReference>
<evidence type="ECO:0000313" key="3">
    <source>
        <dbReference type="Proteomes" id="UP000254794"/>
    </source>
</evidence>
<dbReference type="InterPro" id="IPR051531">
    <property type="entry name" value="N-acetyltransferase"/>
</dbReference>
<dbReference type="Gene3D" id="3.40.630.30">
    <property type="match status" value="1"/>
</dbReference>
<dbReference type="InterPro" id="IPR016181">
    <property type="entry name" value="Acyl_CoA_acyltransferase"/>
</dbReference>
<protein>
    <submittedName>
        <fullName evidence="2">Acetyltransferase</fullName>
    </submittedName>
</protein>
<feature type="domain" description="N-acetyltransferase" evidence="1">
    <location>
        <begin position="47"/>
        <end position="188"/>
    </location>
</feature>
<dbReference type="PANTHER" id="PTHR43792:SF1">
    <property type="entry name" value="N-ACETYLTRANSFERASE DOMAIN-CONTAINING PROTEIN"/>
    <property type="match status" value="1"/>
</dbReference>
<dbReference type="InterPro" id="IPR000182">
    <property type="entry name" value="GNAT_dom"/>
</dbReference>
<keyword evidence="3" id="KW-1185">Reference proteome</keyword>
<organism evidence="2 3">
    <name type="scientific">Legionella busanensis</name>
    <dbReference type="NCBI Taxonomy" id="190655"/>
    <lineage>
        <taxon>Bacteria</taxon>
        <taxon>Pseudomonadati</taxon>
        <taxon>Pseudomonadota</taxon>
        <taxon>Gammaproteobacteria</taxon>
        <taxon>Legionellales</taxon>
        <taxon>Legionellaceae</taxon>
        <taxon>Legionella</taxon>
    </lineage>
</organism>
<dbReference type="Pfam" id="PF13302">
    <property type="entry name" value="Acetyltransf_3"/>
    <property type="match status" value="1"/>
</dbReference>
<dbReference type="AlphaFoldDB" id="A0A378JWN4"/>
<gene>
    <name evidence="2" type="ORF">NCTC13316_02753</name>
</gene>
<dbReference type="OrthoDB" id="9801656at2"/>
<reference evidence="2 3" key="1">
    <citation type="submission" date="2018-06" db="EMBL/GenBank/DDBJ databases">
        <authorList>
            <consortium name="Pathogen Informatics"/>
            <person name="Doyle S."/>
        </authorList>
    </citation>
    <scope>NUCLEOTIDE SEQUENCE [LARGE SCALE GENOMIC DNA]</scope>
    <source>
        <strain evidence="2 3">NCTC13316</strain>
    </source>
</reference>
<keyword evidence="2" id="KW-0808">Transferase</keyword>
<proteinExistence type="predicted"/>
<evidence type="ECO:0000259" key="1">
    <source>
        <dbReference type="Pfam" id="PF13302"/>
    </source>
</evidence>
<dbReference type="RefSeq" id="WP_115332172.1">
    <property type="nucleotide sequence ID" value="NZ_CAAAHP010000003.1"/>
</dbReference>
<dbReference type="Proteomes" id="UP000254794">
    <property type="component" value="Unassembled WGS sequence"/>
</dbReference>
<sequence length="229" mass="26191">MKITTYQSKRIGTVIVKTQGNQATISSKRLELKSLNQCDTSYLTEQYKRLLINPENTKWFGTGNIWSEQEVKDLILEEKKYWHEGRNFGAFTVYDAKAKNFIGSLFINQATNDFAHIGTGHKQAIEIGYIIDPDFNGQGYGTEIAILGKKYIKYLAENLANLNEEKRIKEIVATVHPLNKGSLRILEKTLKHQEPEEFKKFGGQPRLLFFKPLKAEKSANIDFICNAKL</sequence>
<dbReference type="EMBL" id="UGOD01000001">
    <property type="protein sequence ID" value="STX52632.1"/>
    <property type="molecule type" value="Genomic_DNA"/>
</dbReference>
<accession>A0A378JWN4</accession>
<evidence type="ECO:0000313" key="2">
    <source>
        <dbReference type="EMBL" id="STX52632.1"/>
    </source>
</evidence>
<name>A0A378JWN4_9GAMM</name>